<dbReference type="Proteomes" id="UP000316270">
    <property type="component" value="Chromosome 6"/>
</dbReference>
<feature type="region of interest" description="Disordered" evidence="1">
    <location>
        <begin position="1"/>
        <end position="38"/>
    </location>
</feature>
<keyword evidence="3" id="KW-1185">Reference proteome</keyword>
<reference evidence="2 3" key="1">
    <citation type="submission" date="2019-07" db="EMBL/GenBank/DDBJ databases">
        <title>Finished genome of Venturia effusa.</title>
        <authorList>
            <person name="Young C.A."/>
            <person name="Cox M.P."/>
            <person name="Ganley A.R.D."/>
            <person name="David W.J."/>
        </authorList>
    </citation>
    <scope>NUCLEOTIDE SEQUENCE [LARGE SCALE GENOMIC DNA]</scope>
    <source>
        <strain evidence="3">albino</strain>
    </source>
</reference>
<accession>A0A517L7B0</accession>
<feature type="compositionally biased region" description="Polar residues" evidence="1">
    <location>
        <begin position="81"/>
        <end position="91"/>
    </location>
</feature>
<organism evidence="2 3">
    <name type="scientific">Venturia effusa</name>
    <dbReference type="NCBI Taxonomy" id="50376"/>
    <lineage>
        <taxon>Eukaryota</taxon>
        <taxon>Fungi</taxon>
        <taxon>Dikarya</taxon>
        <taxon>Ascomycota</taxon>
        <taxon>Pezizomycotina</taxon>
        <taxon>Dothideomycetes</taxon>
        <taxon>Pleosporomycetidae</taxon>
        <taxon>Venturiales</taxon>
        <taxon>Venturiaceae</taxon>
        <taxon>Venturia</taxon>
    </lineage>
</organism>
<dbReference type="OrthoDB" id="10409645at2759"/>
<feature type="compositionally biased region" description="Polar residues" evidence="1">
    <location>
        <begin position="1"/>
        <end position="20"/>
    </location>
</feature>
<feature type="region of interest" description="Disordered" evidence="1">
    <location>
        <begin position="57"/>
        <end position="105"/>
    </location>
</feature>
<evidence type="ECO:0000313" key="3">
    <source>
        <dbReference type="Proteomes" id="UP000316270"/>
    </source>
</evidence>
<dbReference type="AlphaFoldDB" id="A0A517L7B0"/>
<evidence type="ECO:0000256" key="1">
    <source>
        <dbReference type="SAM" id="MobiDB-lite"/>
    </source>
</evidence>
<protein>
    <submittedName>
        <fullName evidence="2">Uncharacterized protein</fullName>
    </submittedName>
</protein>
<proteinExistence type="predicted"/>
<evidence type="ECO:0000313" key="2">
    <source>
        <dbReference type="EMBL" id="QDS71526.1"/>
    </source>
</evidence>
<dbReference type="EMBL" id="CP042190">
    <property type="protein sequence ID" value="QDS71526.1"/>
    <property type="molecule type" value="Genomic_DNA"/>
</dbReference>
<sequence length="322" mass="36065">MSQYQNTVPVRGSTTTNSADRNIKPPKENARNSAFMSSKNWRVRDVGIDEGTVPVATVPAFRRTRTNSTRSSSSSPEDNSKASAKTASTDWRANAGPPQGEPVLPNVADVYRPGQIVWLPAHDEISKDSILHGHEDFGALETPSGEFVYQQAYAHPALVLREDDTDASLLVCLKITAWTDLAGQKWDSYFSGTSDRRHNYVPLFVDCSVSQPGMPTLIFENGKSMPDRGNAGKNKSHLNVERVFLVEKTELRGFCINGQKHNLYLTADSMKSIEEYRNFLGRDDFVDRCTMRKQRRDHKEWMTLPVGPKSTGLCTLMRYSMV</sequence>
<feature type="compositionally biased region" description="Basic and acidic residues" evidence="1">
    <location>
        <begin position="21"/>
        <end position="30"/>
    </location>
</feature>
<name>A0A517L7B0_9PEZI</name>
<gene>
    <name evidence="2" type="ORF">FKW77_005125</name>
</gene>
<feature type="compositionally biased region" description="Low complexity" evidence="1">
    <location>
        <begin position="66"/>
        <end position="75"/>
    </location>
</feature>